<dbReference type="OrthoDB" id="1303206at2759"/>
<dbReference type="EMBL" id="CAMAPE010000004">
    <property type="protein sequence ID" value="CAH9062761.1"/>
    <property type="molecule type" value="Genomic_DNA"/>
</dbReference>
<name>A0A9P0YKC9_CUSEU</name>
<protein>
    <recommendedName>
        <fullName evidence="1">Replication protein A 70 kDa DNA-binding subunit B/D first OB fold domain-containing protein</fullName>
    </recommendedName>
</protein>
<evidence type="ECO:0000313" key="2">
    <source>
        <dbReference type="EMBL" id="CAH9062761.1"/>
    </source>
</evidence>
<dbReference type="PANTHER" id="PTHR47165:SF4">
    <property type="entry name" value="OS03G0429900 PROTEIN"/>
    <property type="match status" value="1"/>
</dbReference>
<dbReference type="Gene3D" id="2.40.50.140">
    <property type="entry name" value="Nucleic acid-binding proteins"/>
    <property type="match status" value="2"/>
</dbReference>
<gene>
    <name evidence="2" type="ORF">CEURO_LOCUS1958</name>
</gene>
<accession>A0A9P0YKC9</accession>
<feature type="domain" description="Replication protein A 70 kDa DNA-binding subunit B/D first OB fold" evidence="1">
    <location>
        <begin position="1"/>
        <end position="66"/>
    </location>
</feature>
<proteinExistence type="predicted"/>
<comment type="caution">
    <text evidence="2">The sequence shown here is derived from an EMBL/GenBank/DDBJ whole genome shotgun (WGS) entry which is preliminary data.</text>
</comment>
<dbReference type="SUPFAM" id="SSF50249">
    <property type="entry name" value="Nucleic acid-binding proteins"/>
    <property type="match status" value="2"/>
</dbReference>
<dbReference type="Proteomes" id="UP001152484">
    <property type="component" value="Unassembled WGS sequence"/>
</dbReference>
<dbReference type="InterPro" id="IPR012340">
    <property type="entry name" value="NA-bd_OB-fold"/>
</dbReference>
<dbReference type="Pfam" id="PF02721">
    <property type="entry name" value="DUF223"/>
    <property type="match status" value="1"/>
</dbReference>
<evidence type="ECO:0000259" key="1">
    <source>
        <dbReference type="Pfam" id="PF02721"/>
    </source>
</evidence>
<evidence type="ECO:0000313" key="3">
    <source>
        <dbReference type="Proteomes" id="UP001152484"/>
    </source>
</evidence>
<dbReference type="PANTHER" id="PTHR47165">
    <property type="entry name" value="OS03G0429900 PROTEIN"/>
    <property type="match status" value="1"/>
</dbReference>
<dbReference type="AlphaFoldDB" id="A0A9P0YKC9"/>
<organism evidence="2 3">
    <name type="scientific">Cuscuta europaea</name>
    <name type="common">European dodder</name>
    <dbReference type="NCBI Taxonomy" id="41803"/>
    <lineage>
        <taxon>Eukaryota</taxon>
        <taxon>Viridiplantae</taxon>
        <taxon>Streptophyta</taxon>
        <taxon>Embryophyta</taxon>
        <taxon>Tracheophyta</taxon>
        <taxon>Spermatophyta</taxon>
        <taxon>Magnoliopsida</taxon>
        <taxon>eudicotyledons</taxon>
        <taxon>Gunneridae</taxon>
        <taxon>Pentapetalae</taxon>
        <taxon>asterids</taxon>
        <taxon>lamiids</taxon>
        <taxon>Solanales</taxon>
        <taxon>Convolvulaceae</taxon>
        <taxon>Cuscuteae</taxon>
        <taxon>Cuscuta</taxon>
        <taxon>Cuscuta subgen. Cuscuta</taxon>
    </lineage>
</organism>
<keyword evidence="3" id="KW-1185">Reference proteome</keyword>
<dbReference type="InterPro" id="IPR003871">
    <property type="entry name" value="RFA1B/D_OB_1st"/>
</dbReference>
<reference evidence="2" key="1">
    <citation type="submission" date="2022-07" db="EMBL/GenBank/DDBJ databases">
        <authorList>
            <person name="Macas J."/>
            <person name="Novak P."/>
            <person name="Neumann P."/>
        </authorList>
    </citation>
    <scope>NUCLEOTIDE SEQUENCE</scope>
</reference>
<sequence length="141" mass="16437">MVLHDVEGDRIHAIIKRPQLAMYKLMIAEHKIYALRNFLALDNYQTVKTTDHPYLIRFISKTQLREDAKTELSMRVYDFQPFDMMHAQRVVNDKSLIDIIGKVIAKSVVQTHIINGKTERLMELTLTDPEGNRLGCVLWNK</sequence>
<dbReference type="CDD" id="cd04480">
    <property type="entry name" value="RPA1_DBD_A_like"/>
    <property type="match status" value="1"/>
</dbReference>